<feature type="region of interest" description="Disordered" evidence="1">
    <location>
        <begin position="24"/>
        <end position="49"/>
    </location>
</feature>
<comment type="caution">
    <text evidence="2">The sequence shown here is derived from an EMBL/GenBank/DDBJ whole genome shotgun (WGS) entry which is preliminary data.</text>
</comment>
<evidence type="ECO:0000313" key="2">
    <source>
        <dbReference type="EMBL" id="TFY82724.1"/>
    </source>
</evidence>
<dbReference type="Proteomes" id="UP000298061">
    <property type="component" value="Unassembled WGS sequence"/>
</dbReference>
<protein>
    <submittedName>
        <fullName evidence="2">Uncharacterized protein</fullName>
    </submittedName>
</protein>
<evidence type="ECO:0000313" key="3">
    <source>
        <dbReference type="Proteomes" id="UP000298061"/>
    </source>
</evidence>
<organism evidence="2 3">
    <name type="scientific">Hericium alpestre</name>
    <dbReference type="NCBI Taxonomy" id="135208"/>
    <lineage>
        <taxon>Eukaryota</taxon>
        <taxon>Fungi</taxon>
        <taxon>Dikarya</taxon>
        <taxon>Basidiomycota</taxon>
        <taxon>Agaricomycotina</taxon>
        <taxon>Agaricomycetes</taxon>
        <taxon>Russulales</taxon>
        <taxon>Hericiaceae</taxon>
        <taxon>Hericium</taxon>
    </lineage>
</organism>
<evidence type="ECO:0000256" key="1">
    <source>
        <dbReference type="SAM" id="MobiDB-lite"/>
    </source>
</evidence>
<dbReference type="EMBL" id="SFCI01000084">
    <property type="protein sequence ID" value="TFY82724.1"/>
    <property type="molecule type" value="Genomic_DNA"/>
</dbReference>
<sequence length="49" mass="5478">MRAKKKEVKEKQRVKQQQLELSIAQGTEADSLVPDPDLSSTINARPVCL</sequence>
<keyword evidence="3" id="KW-1185">Reference proteome</keyword>
<reference evidence="2 3" key="1">
    <citation type="submission" date="2019-02" db="EMBL/GenBank/DDBJ databases">
        <title>Genome sequencing of the rare red list fungi Hericium alpestre (H. flagellum).</title>
        <authorList>
            <person name="Buettner E."/>
            <person name="Kellner H."/>
        </authorList>
    </citation>
    <scope>NUCLEOTIDE SEQUENCE [LARGE SCALE GENOMIC DNA]</scope>
    <source>
        <strain evidence="2 3">DSM 108284</strain>
    </source>
</reference>
<gene>
    <name evidence="2" type="ORF">EWM64_g1291</name>
</gene>
<proteinExistence type="predicted"/>
<accession>A0A4Z0A8X4</accession>
<dbReference type="AlphaFoldDB" id="A0A4Z0A8X4"/>
<name>A0A4Z0A8X4_9AGAM</name>